<dbReference type="SUPFAM" id="SSF46689">
    <property type="entry name" value="Homeodomain-like"/>
    <property type="match status" value="1"/>
</dbReference>
<dbReference type="Proteomes" id="UP001240447">
    <property type="component" value="Unassembled WGS sequence"/>
</dbReference>
<proteinExistence type="predicted"/>
<dbReference type="InterPro" id="IPR050109">
    <property type="entry name" value="HTH-type_TetR-like_transc_reg"/>
</dbReference>
<keyword evidence="1" id="KW-0805">Transcription regulation</keyword>
<evidence type="ECO:0000313" key="7">
    <source>
        <dbReference type="EMBL" id="MDP9823207.1"/>
    </source>
</evidence>
<dbReference type="PANTHER" id="PTHR30055">
    <property type="entry name" value="HTH-TYPE TRANSCRIPTIONAL REGULATOR RUTR"/>
    <property type="match status" value="1"/>
</dbReference>
<dbReference type="Gene3D" id="1.10.357.10">
    <property type="entry name" value="Tetracycline Repressor, domain 2"/>
    <property type="match status" value="1"/>
</dbReference>
<dbReference type="RefSeq" id="WP_068119611.1">
    <property type="nucleotide sequence ID" value="NZ_CCXJ01000195.1"/>
</dbReference>
<evidence type="ECO:0000256" key="1">
    <source>
        <dbReference type="ARBA" id="ARBA00023015"/>
    </source>
</evidence>
<dbReference type="EMBL" id="JAUSQM010000001">
    <property type="protein sequence ID" value="MDP9823207.1"/>
    <property type="molecule type" value="Genomic_DNA"/>
</dbReference>
<dbReference type="InterPro" id="IPR001647">
    <property type="entry name" value="HTH_TetR"/>
</dbReference>
<evidence type="ECO:0000259" key="6">
    <source>
        <dbReference type="PROSITE" id="PS50977"/>
    </source>
</evidence>
<reference evidence="7 8" key="1">
    <citation type="submission" date="2023-07" db="EMBL/GenBank/DDBJ databases">
        <title>Sequencing the genomes of 1000 actinobacteria strains.</title>
        <authorList>
            <person name="Klenk H.-P."/>
        </authorList>
    </citation>
    <scope>NUCLEOTIDE SEQUENCE [LARGE SCALE GENOMIC DNA]</scope>
    <source>
        <strain evidence="7 8">GD13</strain>
    </source>
</reference>
<evidence type="ECO:0000313" key="8">
    <source>
        <dbReference type="Proteomes" id="UP001240447"/>
    </source>
</evidence>
<dbReference type="InterPro" id="IPR009057">
    <property type="entry name" value="Homeodomain-like_sf"/>
</dbReference>
<feature type="compositionally biased region" description="Polar residues" evidence="5">
    <location>
        <begin position="1"/>
        <end position="10"/>
    </location>
</feature>
<name>A0ABT9NS06_9ACTN</name>
<dbReference type="PROSITE" id="PS50977">
    <property type="entry name" value="HTH_TETR_2"/>
    <property type="match status" value="1"/>
</dbReference>
<comment type="caution">
    <text evidence="7">The sequence shown here is derived from an EMBL/GenBank/DDBJ whole genome shotgun (WGS) entry which is preliminary data.</text>
</comment>
<sequence>MSAQARSKNGQRLPRGRHGLSPEEVAAQQRERILLACVEEVAERGYAETPVAAIIKTAGVSRETFYRLFDSRADCFLAALDAAAGLLLVVLGEGVEKAREAARTSRSAGFAAVLGPYLEGLASEPSLARVFLVEVYAAGPEAARRRARIQDDFATALVDVLDLSDPDDIFAAEALVAAVAARLTGLLTAGTVPDDDLGQAIRDLHAPFIRHAARAFGEPAVSPPE</sequence>
<evidence type="ECO:0000256" key="4">
    <source>
        <dbReference type="PROSITE-ProRule" id="PRU00335"/>
    </source>
</evidence>
<dbReference type="Pfam" id="PF00440">
    <property type="entry name" value="TetR_N"/>
    <property type="match status" value="1"/>
</dbReference>
<accession>A0ABT9NS06</accession>
<dbReference type="PANTHER" id="PTHR30055:SF238">
    <property type="entry name" value="MYCOFACTOCIN BIOSYNTHESIS TRANSCRIPTIONAL REGULATOR MFTR-RELATED"/>
    <property type="match status" value="1"/>
</dbReference>
<gene>
    <name evidence="7" type="ORF">J2S59_003016</name>
</gene>
<evidence type="ECO:0000256" key="5">
    <source>
        <dbReference type="SAM" id="MobiDB-lite"/>
    </source>
</evidence>
<evidence type="ECO:0000256" key="2">
    <source>
        <dbReference type="ARBA" id="ARBA00023125"/>
    </source>
</evidence>
<feature type="domain" description="HTH tetR-type" evidence="6">
    <location>
        <begin position="27"/>
        <end position="87"/>
    </location>
</feature>
<protein>
    <submittedName>
        <fullName evidence="7">AcrR family transcriptional regulator</fullName>
    </submittedName>
</protein>
<keyword evidence="8" id="KW-1185">Reference proteome</keyword>
<feature type="region of interest" description="Disordered" evidence="5">
    <location>
        <begin position="1"/>
        <end position="23"/>
    </location>
</feature>
<keyword evidence="2 4" id="KW-0238">DNA-binding</keyword>
<feature type="DNA-binding region" description="H-T-H motif" evidence="4">
    <location>
        <begin position="50"/>
        <end position="69"/>
    </location>
</feature>
<evidence type="ECO:0000256" key="3">
    <source>
        <dbReference type="ARBA" id="ARBA00023163"/>
    </source>
</evidence>
<organism evidence="7 8">
    <name type="scientific">Nocardioides massiliensis</name>
    <dbReference type="NCBI Taxonomy" id="1325935"/>
    <lineage>
        <taxon>Bacteria</taxon>
        <taxon>Bacillati</taxon>
        <taxon>Actinomycetota</taxon>
        <taxon>Actinomycetes</taxon>
        <taxon>Propionibacteriales</taxon>
        <taxon>Nocardioidaceae</taxon>
        <taxon>Nocardioides</taxon>
    </lineage>
</organism>
<keyword evidence="3" id="KW-0804">Transcription</keyword>